<evidence type="ECO:0000313" key="2">
    <source>
        <dbReference type="EMBL" id="KAJ8334798.1"/>
    </source>
</evidence>
<dbReference type="Proteomes" id="UP001152622">
    <property type="component" value="Chromosome 21"/>
</dbReference>
<accession>A0A9Q1IAP2</accession>
<dbReference type="EMBL" id="JAINUF010000021">
    <property type="protein sequence ID" value="KAJ8334798.1"/>
    <property type="molecule type" value="Genomic_DNA"/>
</dbReference>
<feature type="compositionally biased region" description="Basic and acidic residues" evidence="1">
    <location>
        <begin position="66"/>
        <end position="78"/>
    </location>
</feature>
<name>A0A9Q1IAP2_SYNKA</name>
<reference evidence="2" key="1">
    <citation type="journal article" date="2023" name="Science">
        <title>Genome structures resolve the early diversification of teleost fishes.</title>
        <authorList>
            <person name="Parey E."/>
            <person name="Louis A."/>
            <person name="Montfort J."/>
            <person name="Bouchez O."/>
            <person name="Roques C."/>
            <person name="Iampietro C."/>
            <person name="Lluch J."/>
            <person name="Castinel A."/>
            <person name="Donnadieu C."/>
            <person name="Desvignes T."/>
            <person name="Floi Bucao C."/>
            <person name="Jouanno E."/>
            <person name="Wen M."/>
            <person name="Mejri S."/>
            <person name="Dirks R."/>
            <person name="Jansen H."/>
            <person name="Henkel C."/>
            <person name="Chen W.J."/>
            <person name="Zahm M."/>
            <person name="Cabau C."/>
            <person name="Klopp C."/>
            <person name="Thompson A.W."/>
            <person name="Robinson-Rechavi M."/>
            <person name="Braasch I."/>
            <person name="Lecointre G."/>
            <person name="Bobe J."/>
            <person name="Postlethwait J.H."/>
            <person name="Berthelot C."/>
            <person name="Roest Crollius H."/>
            <person name="Guiguen Y."/>
        </authorList>
    </citation>
    <scope>NUCLEOTIDE SEQUENCE</scope>
    <source>
        <strain evidence="2">WJC10195</strain>
    </source>
</reference>
<evidence type="ECO:0000256" key="1">
    <source>
        <dbReference type="SAM" id="MobiDB-lite"/>
    </source>
</evidence>
<proteinExistence type="predicted"/>
<evidence type="ECO:0000313" key="3">
    <source>
        <dbReference type="Proteomes" id="UP001152622"/>
    </source>
</evidence>
<protein>
    <submittedName>
        <fullName evidence="2">Uncharacterized protein</fullName>
    </submittedName>
</protein>
<gene>
    <name evidence="2" type="ORF">SKAU_G00404370</name>
</gene>
<keyword evidence="3" id="KW-1185">Reference proteome</keyword>
<comment type="caution">
    <text evidence="2">The sequence shown here is derived from an EMBL/GenBank/DDBJ whole genome shotgun (WGS) entry which is preliminary data.</text>
</comment>
<dbReference type="AlphaFoldDB" id="A0A9Q1IAP2"/>
<feature type="region of interest" description="Disordered" evidence="1">
    <location>
        <begin position="126"/>
        <end position="148"/>
    </location>
</feature>
<organism evidence="2 3">
    <name type="scientific">Synaphobranchus kaupii</name>
    <name type="common">Kaup's arrowtooth eel</name>
    <dbReference type="NCBI Taxonomy" id="118154"/>
    <lineage>
        <taxon>Eukaryota</taxon>
        <taxon>Metazoa</taxon>
        <taxon>Chordata</taxon>
        <taxon>Craniata</taxon>
        <taxon>Vertebrata</taxon>
        <taxon>Euteleostomi</taxon>
        <taxon>Actinopterygii</taxon>
        <taxon>Neopterygii</taxon>
        <taxon>Teleostei</taxon>
        <taxon>Anguilliformes</taxon>
        <taxon>Synaphobranchidae</taxon>
        <taxon>Synaphobranchus</taxon>
    </lineage>
</organism>
<sequence length="148" mass="16601">MPLSPGDRRSRRRPISGSRHSRRLPQEGELAVIRRRCSVPIETSPPPLRSHLMRRRDGGESGRLGRRMEGPGGEERKVSLSTLRAGGDLVAQIQSWMCINDRLCLKEMRSRQSTAMERRINHCNLTAPVEPAERAPGGPDPQRHDVGL</sequence>
<feature type="compositionally biased region" description="Basic residues" evidence="1">
    <location>
        <begin position="9"/>
        <end position="23"/>
    </location>
</feature>
<feature type="region of interest" description="Disordered" evidence="1">
    <location>
        <begin position="1"/>
        <end position="80"/>
    </location>
</feature>